<accession>A0AA88DAR6</accession>
<evidence type="ECO:0000313" key="1">
    <source>
        <dbReference type="EMBL" id="GMN52283.1"/>
    </source>
</evidence>
<organism evidence="1 2">
    <name type="scientific">Ficus carica</name>
    <name type="common">Common fig</name>
    <dbReference type="NCBI Taxonomy" id="3494"/>
    <lineage>
        <taxon>Eukaryota</taxon>
        <taxon>Viridiplantae</taxon>
        <taxon>Streptophyta</taxon>
        <taxon>Embryophyta</taxon>
        <taxon>Tracheophyta</taxon>
        <taxon>Spermatophyta</taxon>
        <taxon>Magnoliopsida</taxon>
        <taxon>eudicotyledons</taxon>
        <taxon>Gunneridae</taxon>
        <taxon>Pentapetalae</taxon>
        <taxon>rosids</taxon>
        <taxon>fabids</taxon>
        <taxon>Rosales</taxon>
        <taxon>Moraceae</taxon>
        <taxon>Ficeae</taxon>
        <taxon>Ficus</taxon>
    </lineage>
</organism>
<reference evidence="1" key="1">
    <citation type="submission" date="2023-07" db="EMBL/GenBank/DDBJ databases">
        <title>draft genome sequence of fig (Ficus carica).</title>
        <authorList>
            <person name="Takahashi T."/>
            <person name="Nishimura K."/>
        </authorList>
    </citation>
    <scope>NUCLEOTIDE SEQUENCE</scope>
</reference>
<evidence type="ECO:0000313" key="2">
    <source>
        <dbReference type="Proteomes" id="UP001187192"/>
    </source>
</evidence>
<sequence>MASSSSNLVATFPPTFPKDATKITLSGNPEKKAIDRAMDIQKTLIRLYGEQMVHDLHFHPSYPFVRIFPLREAWYMPKPLTHFFWYLTSFFTIVIEVHTVPLEASIRSFRYHPDSTGPYKSQMNLLSWFAPLNIWEQQLSQAWEKFKTPYKHLEQTPAQALDQCYSIFFLSLNCRKISDETGYAPSIKYYGSHHYPLSLGSSYLRKIEKALFIKNQVIPDDIWPKPEEDAPWDHLPAEYTQKIKQILDEINSPEIPTESSSSTTAMEGSQTIVCTQPPRFQSEGPSYEEEFKYSSFAYDPFEFSQQPWEDAVNSNTEDLAKLGIFDTPPEITQSCKIRYDLTPPDTHAVPPPRPDTQQLWFTDEDWEDPEIREEVLRIIDEIEALDAAERRARYEQERQTRRRHA</sequence>
<dbReference type="Proteomes" id="UP001187192">
    <property type="component" value="Unassembled WGS sequence"/>
</dbReference>
<comment type="caution">
    <text evidence="1">The sequence shown here is derived from an EMBL/GenBank/DDBJ whole genome shotgun (WGS) entry which is preliminary data.</text>
</comment>
<keyword evidence="2" id="KW-1185">Reference proteome</keyword>
<dbReference type="EMBL" id="BTGU01000041">
    <property type="protein sequence ID" value="GMN52283.1"/>
    <property type="molecule type" value="Genomic_DNA"/>
</dbReference>
<protein>
    <submittedName>
        <fullName evidence="1">Uncharacterized protein</fullName>
    </submittedName>
</protein>
<gene>
    <name evidence="1" type="ORF">TIFTF001_021429</name>
</gene>
<proteinExistence type="predicted"/>
<name>A0AA88DAR6_FICCA</name>
<dbReference type="AlphaFoldDB" id="A0AA88DAR6"/>